<dbReference type="SUPFAM" id="SSF56784">
    <property type="entry name" value="HAD-like"/>
    <property type="match status" value="1"/>
</dbReference>
<sequence length="175" mass="19229">MTYSPDFPGWAVIDIDGVLADVRHRLVHVERSPKNWDAFFAAAPLDPPLARGIEVVHEQLAAGRRVAYVSGRPERCRADTVAWLEAQGLASTPLHLRGDADRRPARLTKLELVRMLERSAPIDVVVDDDIAVVTAMRAAGYEVLHATWMDGGTEGVDHSPAQDALFEAQEVEGRT</sequence>
<dbReference type="AlphaFoldDB" id="A0A6J7JFU8"/>
<dbReference type="InterPro" id="IPR023214">
    <property type="entry name" value="HAD_sf"/>
</dbReference>
<dbReference type="Pfam" id="PF25109">
    <property type="entry name" value="HAD_PNKP"/>
    <property type="match status" value="1"/>
</dbReference>
<evidence type="ECO:0000259" key="1">
    <source>
        <dbReference type="Pfam" id="PF25109"/>
    </source>
</evidence>
<name>A0A6J7JFU8_9ZZZZ</name>
<reference evidence="2" key="1">
    <citation type="submission" date="2020-05" db="EMBL/GenBank/DDBJ databases">
        <authorList>
            <person name="Chiriac C."/>
            <person name="Salcher M."/>
            <person name="Ghai R."/>
            <person name="Kavagutti S V."/>
        </authorList>
    </citation>
    <scope>NUCLEOTIDE SEQUENCE</scope>
</reference>
<protein>
    <submittedName>
        <fullName evidence="2">Unannotated protein</fullName>
    </submittedName>
</protein>
<organism evidence="2">
    <name type="scientific">freshwater metagenome</name>
    <dbReference type="NCBI Taxonomy" id="449393"/>
    <lineage>
        <taxon>unclassified sequences</taxon>
        <taxon>metagenomes</taxon>
        <taxon>ecological metagenomes</taxon>
    </lineage>
</organism>
<dbReference type="EMBL" id="CAFBNF010000084">
    <property type="protein sequence ID" value="CAB4941799.1"/>
    <property type="molecule type" value="Genomic_DNA"/>
</dbReference>
<accession>A0A6J7JFU8</accession>
<dbReference type="Gene3D" id="3.40.50.1000">
    <property type="entry name" value="HAD superfamily/HAD-like"/>
    <property type="match status" value="1"/>
</dbReference>
<evidence type="ECO:0000313" key="2">
    <source>
        <dbReference type="EMBL" id="CAB4941799.1"/>
    </source>
</evidence>
<dbReference type="InterPro" id="IPR056782">
    <property type="entry name" value="HAD_PNKP"/>
</dbReference>
<proteinExistence type="predicted"/>
<dbReference type="InterPro" id="IPR036412">
    <property type="entry name" value="HAD-like_sf"/>
</dbReference>
<feature type="domain" description="Polynucleotide kinase PNKP phosphatase" evidence="1">
    <location>
        <begin position="11"/>
        <end position="145"/>
    </location>
</feature>
<gene>
    <name evidence="2" type="ORF">UFOPK3773_00905</name>
</gene>